<name>A0ACC0UFM8_9AGAM</name>
<comment type="caution">
    <text evidence="1">The sequence shown here is derived from an EMBL/GenBank/DDBJ whole genome shotgun (WGS) entry which is preliminary data.</text>
</comment>
<evidence type="ECO:0000313" key="1">
    <source>
        <dbReference type="EMBL" id="KAI9510544.1"/>
    </source>
</evidence>
<dbReference type="EMBL" id="JAGFNK010000040">
    <property type="protein sequence ID" value="KAI9510544.1"/>
    <property type="molecule type" value="Genomic_DNA"/>
</dbReference>
<organism evidence="1 2">
    <name type="scientific">Russula earlei</name>
    <dbReference type="NCBI Taxonomy" id="71964"/>
    <lineage>
        <taxon>Eukaryota</taxon>
        <taxon>Fungi</taxon>
        <taxon>Dikarya</taxon>
        <taxon>Basidiomycota</taxon>
        <taxon>Agaricomycotina</taxon>
        <taxon>Agaricomycetes</taxon>
        <taxon>Russulales</taxon>
        <taxon>Russulaceae</taxon>
        <taxon>Russula</taxon>
    </lineage>
</organism>
<sequence>MICLRSLFALASIGLAHAAVLPRQAISTLSSTAIDAFAPYTYFASTAYCDPSTTINWSCGTNCDANPDFQPAISGGGGIEQFYYVGYSPTLSSAIVAYEGTASLFGDLTDLNFFLEPLDPSLFPGIPSTVEVHSGFADQHALTARTILTTVQQVLNAQGENTVTVVGHSLGAALALLNGVFLRLQLPASIKVNVIGYGMPRVGNQDFANFVDSLGGIVTHVNNQEDPVPVVPPTWLGFHHPSGEIHIQDSGDWDVCPGQDNPSNLCIAGDVTDILNGNLINHLGPYAGISIGC</sequence>
<protein>
    <submittedName>
        <fullName evidence="1">Lipase</fullName>
    </submittedName>
</protein>
<keyword evidence="2" id="KW-1185">Reference proteome</keyword>
<evidence type="ECO:0000313" key="2">
    <source>
        <dbReference type="Proteomes" id="UP001207468"/>
    </source>
</evidence>
<dbReference type="Proteomes" id="UP001207468">
    <property type="component" value="Unassembled WGS sequence"/>
</dbReference>
<proteinExistence type="predicted"/>
<reference evidence="1" key="1">
    <citation type="submission" date="2021-03" db="EMBL/GenBank/DDBJ databases">
        <title>Evolutionary priming and transition to the ectomycorrhizal habit in an iconic lineage of mushroom-forming fungi: is preadaptation a requirement?</title>
        <authorList>
            <consortium name="DOE Joint Genome Institute"/>
            <person name="Looney B.P."/>
            <person name="Miyauchi S."/>
            <person name="Morin E."/>
            <person name="Drula E."/>
            <person name="Courty P.E."/>
            <person name="Chicoki N."/>
            <person name="Fauchery L."/>
            <person name="Kohler A."/>
            <person name="Kuo A."/>
            <person name="LaButti K."/>
            <person name="Pangilinan J."/>
            <person name="Lipzen A."/>
            <person name="Riley R."/>
            <person name="Andreopoulos W."/>
            <person name="He G."/>
            <person name="Johnson J."/>
            <person name="Barry K.W."/>
            <person name="Grigoriev I.V."/>
            <person name="Nagy L."/>
            <person name="Hibbett D."/>
            <person name="Henrissat B."/>
            <person name="Matheny P.B."/>
            <person name="Labbe J."/>
            <person name="Martin A.F."/>
        </authorList>
    </citation>
    <scope>NUCLEOTIDE SEQUENCE</scope>
    <source>
        <strain evidence="1">BPL698</strain>
    </source>
</reference>
<gene>
    <name evidence="1" type="ORF">F5148DRAFT_1010756</name>
</gene>
<accession>A0ACC0UFM8</accession>